<evidence type="ECO:0000259" key="1">
    <source>
        <dbReference type="PROSITE" id="PS50943"/>
    </source>
</evidence>
<comment type="caution">
    <text evidence="2">The sequence shown here is derived from an EMBL/GenBank/DDBJ whole genome shotgun (WGS) entry which is preliminary data.</text>
</comment>
<dbReference type="GO" id="GO:0003677">
    <property type="term" value="F:DNA binding"/>
    <property type="evidence" value="ECO:0007669"/>
    <property type="project" value="InterPro"/>
</dbReference>
<evidence type="ECO:0000313" key="2">
    <source>
        <dbReference type="EMBL" id="MDS1004423.1"/>
    </source>
</evidence>
<proteinExistence type="predicted"/>
<dbReference type="Proteomes" id="UP001182303">
    <property type="component" value="Unassembled WGS sequence"/>
</dbReference>
<feature type="domain" description="HTH cro/C1-type" evidence="1">
    <location>
        <begin position="23"/>
        <end position="60"/>
    </location>
</feature>
<dbReference type="EMBL" id="JARUIS010000020">
    <property type="protein sequence ID" value="MDS1004423.1"/>
    <property type="molecule type" value="Genomic_DNA"/>
</dbReference>
<dbReference type="SUPFAM" id="SSF47413">
    <property type="entry name" value="lambda repressor-like DNA-binding domains"/>
    <property type="match status" value="1"/>
</dbReference>
<gene>
    <name evidence="2" type="ORF">P9J83_13060</name>
</gene>
<dbReference type="PROSITE" id="PS50943">
    <property type="entry name" value="HTH_CROC1"/>
    <property type="match status" value="1"/>
</dbReference>
<dbReference type="CDD" id="cd00093">
    <property type="entry name" value="HTH_XRE"/>
    <property type="match status" value="1"/>
</dbReference>
<evidence type="ECO:0000313" key="3">
    <source>
        <dbReference type="Proteomes" id="UP001182303"/>
    </source>
</evidence>
<dbReference type="InterPro" id="IPR001387">
    <property type="entry name" value="Cro/C1-type_HTH"/>
</dbReference>
<sequence length="74" mass="8381">MSNHITELRKNAGFNTVKNVTSKLEISDSMMYQIEGGYKKPSPNLAIKMSKLFNCTMEDIFLPYGTTNSDKLED</sequence>
<organism evidence="2 3">
    <name type="scientific">Clostridium sporogenes</name>
    <dbReference type="NCBI Taxonomy" id="1509"/>
    <lineage>
        <taxon>Bacteria</taxon>
        <taxon>Bacillati</taxon>
        <taxon>Bacillota</taxon>
        <taxon>Clostridia</taxon>
        <taxon>Eubacteriales</taxon>
        <taxon>Clostridiaceae</taxon>
        <taxon>Clostridium</taxon>
    </lineage>
</organism>
<dbReference type="AlphaFoldDB" id="A0AAE4FL94"/>
<dbReference type="InterPro" id="IPR010982">
    <property type="entry name" value="Lambda_DNA-bd_dom_sf"/>
</dbReference>
<reference evidence="2" key="1">
    <citation type="submission" date="2023-04" db="EMBL/GenBank/DDBJ databases">
        <title>Assessment of the microbiological origin of a defect in Grana Padano cheese.</title>
        <authorList>
            <person name="Zago M."/>
            <person name="Rossetti L."/>
            <person name="Bonvini B."/>
            <person name="Carminati D."/>
            <person name="Giraffa G."/>
        </authorList>
    </citation>
    <scope>NUCLEOTIDE SEQUENCE</scope>
    <source>
        <strain evidence="2">4990</strain>
    </source>
</reference>
<name>A0AAE4FL94_CLOSG</name>
<dbReference type="RefSeq" id="WP_015957767.1">
    <property type="nucleotide sequence ID" value="NZ_JARUIS010000020.1"/>
</dbReference>
<dbReference type="Gene3D" id="1.10.260.40">
    <property type="entry name" value="lambda repressor-like DNA-binding domains"/>
    <property type="match status" value="1"/>
</dbReference>
<protein>
    <submittedName>
        <fullName evidence="2">Transcriptional regulator</fullName>
    </submittedName>
</protein>
<accession>A0AAE4FL94</accession>